<dbReference type="PROSITE" id="PS51840">
    <property type="entry name" value="C2_NT"/>
    <property type="match status" value="1"/>
</dbReference>
<dbReference type="EMBL" id="RXIC02000451">
    <property type="protein sequence ID" value="KAB1199543.1"/>
    <property type="molecule type" value="Genomic_DNA"/>
</dbReference>
<sequence length="1471" mass="166998">MFRLHNKNKHAKSGDRVDFKLSRFKALQVPKGWDKLLISVTSVQTGKTLAKSGKALVHNGTCQWTDTLSESIWVQQDDSSKELEDCFFKLVVSMGSARNGILGEAVVNMTGYMSSTAPAPVSLPLKKCNYGTILQVKIHCLTPRTKIRYSAHFFRDEEAKVTNFQMEDQDPNYHDADSKSDGSESTLTRSAGSSSSRDLSSISHPGEPESRETSFSASVSHRSYDSREGSIGREKCSPISNLSGDEPSLSGREEAIASQNPLGDPLQSDHSSFNSQIMESGPLSQNSWQDFGTSSLKPAGSSKTLVEASPDTIEELRAEAKMWERNARKLMHDLETLRKEFTDQSRKQENLDMELSAVNAERDGLKKDVERLKLSLEMPTVQQTATEHLAFQDEGLSHIQKELKDELKFQKDSNADLALQLQRSQTSNLELVSVLQELEEIIEKQKTEIENLSALQSKFGDVENFSQVNVEENRNSMIQLQKLHESEKSLQVQVQLLERALEEKNNLKENEGTSNNQSLLEIEREYKAMLCAKDEEIISLRGTLSESLEGRHLAERGSIYEGDASLIREIEVLTAKIQELERDCNELTDENLELLFKLKEATKNSMVVATSFDLPTNELSSKSFTSFESEVSEHNSQTQYLEGKIERKNLRETEDNGNLPTRELENLNMELELKVAEHDKKLADKISEIAKLESKLQSKEAEIGVLRQCQRELEAKVSNLEKDKIKLEEQIEVMQRESDISSKCLNDLQTDLMALRSSLDSLVSANKILERKSSELETGKYELELRILELNEANVQLSESISGLDDQLRYLNYERESNHLELENSKSHAQSLEDEIMSLKIEMDSEKADIMDKLQDMQNHWSKAQEESEHLRKANTKLNATNESLIEECGTLHKSNAELRKQKFELDDHCSLLQAKLRQSERNVAVYSERVETLEKNLSSMMAEISSEEESLTSELEALLDENRRNKEKLLMGEGLLNQVHKEKNLEVENLQQEVEHLTKQLSELHEGKERIASDIVHEVSGLRAEKTNLESSLQESQSKMQWFENELYITRIESESKLQSLMDGIAASKQNQEMLMAEHERVLELLENYRSDEEKFKTMVNGLELKLTVSEYEREQLVEESKHLKVQLQNMAQLHDQVLAFKKELNATKFGTESLEGSLHLTSGECEDLKAEKNSLVGTVSALHNAGLELEEFKNNGAVLEEKLLQMECSRMAKDTQCVQDAELKNELSQIRNANRQYQQKIQLLEEEKDRCWAKAQAFEEELKLMKEGKQKLRVSSSSKTPSISKANSKVTPVHEDMKPSKKNEMVKNSSQHRDTKRRQSLENDKAQKLLKHQQKLYSNICQKEEDDSGNEILDGSPHAVGVDSKSKIQLLEDELAKAMEANNTYKAQIDRLLSQGRNCHAQDPTESTAGDEIVAEGTSGGTKSSLEAELMDIRERYLHMSLKYAEVEAQREDLVMKLKAAKNAKRWFS</sequence>
<evidence type="ECO:0000256" key="1">
    <source>
        <dbReference type="SAM" id="Coils"/>
    </source>
</evidence>
<evidence type="ECO:0000256" key="2">
    <source>
        <dbReference type="SAM" id="MobiDB-lite"/>
    </source>
</evidence>
<feature type="coiled-coil region" evidence="1">
    <location>
        <begin position="563"/>
        <end position="604"/>
    </location>
</feature>
<feature type="coiled-coil region" evidence="1">
    <location>
        <begin position="480"/>
        <end position="517"/>
    </location>
</feature>
<evidence type="ECO:0000313" key="5">
    <source>
        <dbReference type="EMBL" id="KAB1221201.1"/>
    </source>
</evidence>
<keyword evidence="1" id="KW-0175">Coiled coil</keyword>
<feature type="coiled-coil region" evidence="1">
    <location>
        <begin position="917"/>
        <end position="1047"/>
    </location>
</feature>
<feature type="coiled-coil region" evidence="1">
    <location>
        <begin position="661"/>
        <end position="737"/>
    </location>
</feature>
<feature type="compositionally biased region" description="Low complexity" evidence="2">
    <location>
        <begin position="183"/>
        <end position="203"/>
    </location>
</feature>
<evidence type="ECO:0000313" key="6">
    <source>
        <dbReference type="Proteomes" id="UP000516437"/>
    </source>
</evidence>
<feature type="domain" description="C2 NT-type" evidence="3">
    <location>
        <begin position="7"/>
        <end position="142"/>
    </location>
</feature>
<feature type="compositionally biased region" description="Basic and acidic residues" evidence="2">
    <location>
        <begin position="1294"/>
        <end position="1327"/>
    </location>
</feature>
<name>A0A6A1UH97_9ROSI</name>
<dbReference type="Pfam" id="PF10358">
    <property type="entry name" value="NT-C2"/>
    <property type="match status" value="1"/>
</dbReference>
<feature type="region of interest" description="Disordered" evidence="2">
    <location>
        <begin position="1270"/>
        <end position="1327"/>
    </location>
</feature>
<comment type="caution">
    <text evidence="4">The sequence shown here is derived from an EMBL/GenBank/DDBJ whole genome shotgun (WGS) entry which is preliminary data.</text>
</comment>
<accession>A0A6A1UH97</accession>
<reference evidence="4" key="1">
    <citation type="submission" date="2018-07" db="EMBL/GenBank/DDBJ databases">
        <authorList>
            <person name="Gao Z.-S."/>
            <person name="Jia H.-M."/>
            <person name="Jia H.-J."/>
            <person name="Cai Q.-L."/>
            <person name="Wang Y."/>
            <person name="Zhao H.-B."/>
        </authorList>
    </citation>
    <scope>NUCLEOTIDE SEQUENCE</scope>
    <source>
        <tissue evidence="4">Leaves</tissue>
    </source>
</reference>
<evidence type="ECO:0000313" key="4">
    <source>
        <dbReference type="EMBL" id="KAB1199543.1"/>
    </source>
</evidence>
<feature type="compositionally biased region" description="Low complexity" evidence="2">
    <location>
        <begin position="1277"/>
        <end position="1290"/>
    </location>
</feature>
<feature type="coiled-coil region" evidence="1">
    <location>
        <begin position="822"/>
        <end position="888"/>
    </location>
</feature>
<reference evidence="4 6" key="2">
    <citation type="journal article" date="2019" name="Plant Biotechnol. J.">
        <title>The red bayberry genome and genetic basis of sex determination.</title>
        <authorList>
            <person name="Jia H.M."/>
            <person name="Jia H.J."/>
            <person name="Cai Q.L."/>
            <person name="Wang Y."/>
            <person name="Zhao H.B."/>
            <person name="Yang W.F."/>
            <person name="Wang G.Y."/>
            <person name="Li Y.H."/>
            <person name="Zhan D.L."/>
            <person name="Shen Y.T."/>
            <person name="Niu Q.F."/>
            <person name="Chang L."/>
            <person name="Qiu J."/>
            <person name="Zhao L."/>
            <person name="Xie H.B."/>
            <person name="Fu W.Y."/>
            <person name="Jin J."/>
            <person name="Li X.W."/>
            <person name="Jiao Y."/>
            <person name="Zhou C.C."/>
            <person name="Tu T."/>
            <person name="Chai C.Y."/>
            <person name="Gao J.L."/>
            <person name="Fan L.J."/>
            <person name="van de Weg E."/>
            <person name="Wang J.Y."/>
            <person name="Gao Z.S."/>
        </authorList>
    </citation>
    <scope>NUCLEOTIDE SEQUENCE [LARGE SCALE GENOMIC DNA]</scope>
    <source>
        <tissue evidence="4">Leaves</tissue>
    </source>
</reference>
<dbReference type="InterPro" id="IPR019448">
    <property type="entry name" value="NT-C2"/>
</dbReference>
<feature type="compositionally biased region" description="Polar residues" evidence="2">
    <location>
        <begin position="268"/>
        <end position="304"/>
    </location>
</feature>
<feature type="coiled-coil region" evidence="1">
    <location>
        <begin position="313"/>
        <end position="375"/>
    </location>
</feature>
<proteinExistence type="predicted"/>
<feature type="compositionally biased region" description="Basic and acidic residues" evidence="2">
    <location>
        <begin position="171"/>
        <end position="182"/>
    </location>
</feature>
<feature type="compositionally biased region" description="Basic and acidic residues" evidence="2">
    <location>
        <begin position="222"/>
        <end position="236"/>
    </location>
</feature>
<evidence type="ECO:0000259" key="3">
    <source>
        <dbReference type="PROSITE" id="PS51840"/>
    </source>
</evidence>
<gene>
    <name evidence="4" type="ORF">CJ030_MR0G020447</name>
    <name evidence="5" type="ORF">CJ030_MR2G025735</name>
</gene>
<dbReference type="PANTHER" id="PTHR47270">
    <property type="entry name" value="PROTEIN MLP1-LIKE"/>
    <property type="match status" value="1"/>
</dbReference>
<dbReference type="EMBL" id="RXIC02000020">
    <property type="protein sequence ID" value="KAB1221201.1"/>
    <property type="molecule type" value="Genomic_DNA"/>
</dbReference>
<feature type="coiled-coil region" evidence="1">
    <location>
        <begin position="1222"/>
        <end position="1252"/>
    </location>
</feature>
<organism evidence="4 6">
    <name type="scientific">Morella rubra</name>
    <name type="common">Chinese bayberry</name>
    <dbReference type="NCBI Taxonomy" id="262757"/>
    <lineage>
        <taxon>Eukaryota</taxon>
        <taxon>Viridiplantae</taxon>
        <taxon>Streptophyta</taxon>
        <taxon>Embryophyta</taxon>
        <taxon>Tracheophyta</taxon>
        <taxon>Spermatophyta</taxon>
        <taxon>Magnoliopsida</taxon>
        <taxon>eudicotyledons</taxon>
        <taxon>Gunneridae</taxon>
        <taxon>Pentapetalae</taxon>
        <taxon>rosids</taxon>
        <taxon>fabids</taxon>
        <taxon>Fagales</taxon>
        <taxon>Myricaceae</taxon>
        <taxon>Morella</taxon>
    </lineage>
</organism>
<keyword evidence="6" id="KW-1185">Reference proteome</keyword>
<feature type="region of interest" description="Disordered" evidence="2">
    <location>
        <begin position="163"/>
        <end position="310"/>
    </location>
</feature>
<dbReference type="Proteomes" id="UP000516437">
    <property type="component" value="Chromosome 2"/>
</dbReference>
<feature type="coiled-coil region" evidence="1">
    <location>
        <begin position="428"/>
        <end position="455"/>
    </location>
</feature>
<feature type="coiled-coil region" evidence="1">
    <location>
        <begin position="1370"/>
        <end position="1397"/>
    </location>
</feature>
<dbReference type="OrthoDB" id="658575at2759"/>
<reference evidence="4" key="3">
    <citation type="submission" date="2019-09" db="EMBL/GenBank/DDBJ databases">
        <authorList>
            <person name="Gao Z."/>
        </authorList>
    </citation>
    <scope>NUCLEOTIDE SEQUENCE</scope>
    <source>
        <tissue evidence="4">Leaves</tissue>
    </source>
</reference>
<protein>
    <recommendedName>
        <fullName evidence="3">C2 NT-type domain-containing protein</fullName>
    </recommendedName>
</protein>
<dbReference type="PANTHER" id="PTHR47270:SF3">
    <property type="entry name" value="HYPOTETICAL PROTEIN"/>
    <property type="match status" value="1"/>
</dbReference>
<feature type="region of interest" description="Disordered" evidence="2">
    <location>
        <begin position="1401"/>
        <end position="1424"/>
    </location>
</feature>